<name>A0ABP4B7G7_9ACTN</name>
<keyword evidence="2" id="KW-1185">Reference proteome</keyword>
<accession>A0ABP4B7G7</accession>
<evidence type="ECO:0000313" key="1">
    <source>
        <dbReference type="EMBL" id="GAA0944568.1"/>
    </source>
</evidence>
<sequence>MVDIDEIRRRVSAASRITPNSGDPDYDQLAAGSLIACFNRLAPRDVALPIEGLVVLEVSSHSGGRLPAHEQGRLEASMARAIAFVGAAITHPDSDVVRLGAESFRQALVYTRPTPTGAIAFLPERPPSLPGMSSETVAELAMARLANILPGSPDDSGASERLLALRQPERRAVSEVADAARPLAGLSLLLLSQDEVVHSTVTSAQAENINDLLHDADTVVTRMSPIYGRLDGMRFSRQTFFLQLEDGPDRQGLVDVDLIPRAKELLDQRVKATLERVVTRRGNGSASRPTYRLVEVEPAPSPGLF</sequence>
<dbReference type="Proteomes" id="UP001500542">
    <property type="component" value="Unassembled WGS sequence"/>
</dbReference>
<evidence type="ECO:0008006" key="3">
    <source>
        <dbReference type="Google" id="ProtNLM"/>
    </source>
</evidence>
<comment type="caution">
    <text evidence="1">The sequence shown here is derived from an EMBL/GenBank/DDBJ whole genome shotgun (WGS) entry which is preliminary data.</text>
</comment>
<dbReference type="EMBL" id="BAAAHK010000008">
    <property type="protein sequence ID" value="GAA0944568.1"/>
    <property type="molecule type" value="Genomic_DNA"/>
</dbReference>
<dbReference type="RefSeq" id="WP_343971607.1">
    <property type="nucleotide sequence ID" value="NZ_BAAAHK010000008.1"/>
</dbReference>
<evidence type="ECO:0000313" key="2">
    <source>
        <dbReference type="Proteomes" id="UP001500542"/>
    </source>
</evidence>
<reference evidence="2" key="1">
    <citation type="journal article" date="2019" name="Int. J. Syst. Evol. Microbiol.">
        <title>The Global Catalogue of Microorganisms (GCM) 10K type strain sequencing project: providing services to taxonomists for standard genome sequencing and annotation.</title>
        <authorList>
            <consortium name="The Broad Institute Genomics Platform"/>
            <consortium name="The Broad Institute Genome Sequencing Center for Infectious Disease"/>
            <person name="Wu L."/>
            <person name="Ma J."/>
        </authorList>
    </citation>
    <scope>NUCLEOTIDE SEQUENCE [LARGE SCALE GENOMIC DNA]</scope>
    <source>
        <strain evidence="2">JCM 10977</strain>
    </source>
</reference>
<gene>
    <name evidence="1" type="ORF">GCM10009554_38830</name>
</gene>
<protein>
    <recommendedName>
        <fullName evidence="3">GGDEF domain-containing protein</fullName>
    </recommendedName>
</protein>
<organism evidence="1 2">
    <name type="scientific">Kribbella koreensis</name>
    <dbReference type="NCBI Taxonomy" id="57909"/>
    <lineage>
        <taxon>Bacteria</taxon>
        <taxon>Bacillati</taxon>
        <taxon>Actinomycetota</taxon>
        <taxon>Actinomycetes</taxon>
        <taxon>Propionibacteriales</taxon>
        <taxon>Kribbellaceae</taxon>
        <taxon>Kribbella</taxon>
    </lineage>
</organism>
<proteinExistence type="predicted"/>